<organism evidence="4">
    <name type="scientific">Brassica campestris</name>
    <name type="common">Field mustard</name>
    <dbReference type="NCBI Taxonomy" id="3711"/>
    <lineage>
        <taxon>Eukaryota</taxon>
        <taxon>Viridiplantae</taxon>
        <taxon>Streptophyta</taxon>
        <taxon>Embryophyta</taxon>
        <taxon>Tracheophyta</taxon>
        <taxon>Spermatophyta</taxon>
        <taxon>Magnoliopsida</taxon>
        <taxon>eudicotyledons</taxon>
        <taxon>Gunneridae</taxon>
        <taxon>Pentapetalae</taxon>
        <taxon>rosids</taxon>
        <taxon>malvids</taxon>
        <taxon>Brassicales</taxon>
        <taxon>Brassicaceae</taxon>
        <taxon>Brassiceae</taxon>
        <taxon>Brassica</taxon>
    </lineage>
</organism>
<evidence type="ECO:0000313" key="4">
    <source>
        <dbReference type="EMBL" id="VDC62933.1"/>
    </source>
</evidence>
<dbReference type="Gene3D" id="2.60.210.10">
    <property type="entry name" value="Apoptosis, Tumor Necrosis Factor Receptor Associated Protein 2, Chain A"/>
    <property type="match status" value="3"/>
</dbReference>
<dbReference type="SUPFAM" id="SSF49599">
    <property type="entry name" value="TRAF domain-like"/>
    <property type="match status" value="3"/>
</dbReference>
<evidence type="ECO:0000256" key="1">
    <source>
        <dbReference type="ARBA" id="ARBA00023054"/>
    </source>
</evidence>
<sequence length="778" mass="88372">MKKIGENKFTWVIKNFSSLQHETFHDYAFEIDTDVCSWDLFTYPKGYKGGDSLVVSLAVTDGQSLPSEWARYVKFRLTIVNHLSHELSIHRETNIWFDEKAPGWGLSGMLPFAKLHDKDGGFLVNDELKIVAEIEALEVIGTLDESKDLLDKTCIDVNGFQVLPSQVEAVRGMFERHPDIAVEFRAKNQHLRTACMNFLLSLSEMLIKSLEEFSNEDLMEADIALTYLKDVGFKVDWLEEKLEEVREKKTKVYTGKAQLQHMEEEFKVLNKKCLELKDLVEKQNADVTAANVALSFSDKAPGWGLSGMLPFAKLHDKDGGFLVNDELKIVAELEALEVIGTLDESKDLLDKTSSSVNERIDVNGFQVLPSQVESVRGIFERHPDLAEKFRAKNQHLRTACMNFLLSLSEMLHKSLQELSNEDLVEADVALTYLKNAGFKCNHFTFPTLVLWCIGTYGFTSLCFRLWSLSLMVNKADDNKFTWVIKDFSSLQSFEICSDEFLIGGYKWRLFAYPKGIETDYLSLYLGVETFEYLPLRWRRHAKFSLQVVNPIYEQSPILRGSLLWTSIKMLPLVIVDSKDGGFLVNDELKIVAEVDVLQVTVASDASERSQEAAYYVTGSSDLQKETRVGNETVDVNGFQVSTSQVASVRCIFENHPDFASKVLSNNQHLKSTYMNVLLGLIETLCQLPEKLSDVDLSEASAAVVYLTQVGFKMDWLEKKLQELKEKKKMMNTGKAQLQHMEEEFKILNKKCLDLKDLLDKQNEDLSAANVAFSFDDVV</sequence>
<accession>A0A3P5YNK8</accession>
<dbReference type="CDD" id="cd00121">
    <property type="entry name" value="MATH"/>
    <property type="match status" value="2"/>
</dbReference>
<dbReference type="Pfam" id="PF22486">
    <property type="entry name" value="MATH_2"/>
    <property type="match status" value="2"/>
</dbReference>
<proteinExistence type="predicted"/>
<keyword evidence="1 2" id="KW-0175">Coiled coil</keyword>
<dbReference type="PANTHER" id="PTHR46236">
    <property type="entry name" value="TRAF-LIKE SUPERFAMILY PROTEIN"/>
    <property type="match status" value="1"/>
</dbReference>
<evidence type="ECO:0000256" key="2">
    <source>
        <dbReference type="SAM" id="Coils"/>
    </source>
</evidence>
<feature type="coiled-coil region" evidence="2">
    <location>
        <begin position="713"/>
        <end position="757"/>
    </location>
</feature>
<name>A0A3P5YNK8_BRACM</name>
<feature type="domain" description="MATH" evidence="3">
    <location>
        <begin position="265"/>
        <end position="333"/>
    </location>
</feature>
<dbReference type="EMBL" id="LR031568">
    <property type="protein sequence ID" value="VDC62933.1"/>
    <property type="molecule type" value="Genomic_DNA"/>
</dbReference>
<dbReference type="AlphaFoldDB" id="A0A3P5YNK8"/>
<protein>
    <recommendedName>
        <fullName evidence="3">MATH domain-containing protein</fullName>
    </recommendedName>
</protein>
<feature type="domain" description="MATH" evidence="3">
    <location>
        <begin position="477"/>
        <end position="594"/>
    </location>
</feature>
<gene>
    <name evidence="4" type="ORF">BRAA09T40544Z</name>
</gene>
<dbReference type="SMART" id="SM00061">
    <property type="entry name" value="MATH"/>
    <property type="match status" value="2"/>
</dbReference>
<reference evidence="4" key="1">
    <citation type="submission" date="2018-11" db="EMBL/GenBank/DDBJ databases">
        <authorList>
            <consortium name="Genoscope - CEA"/>
            <person name="William W."/>
        </authorList>
    </citation>
    <scope>NUCLEOTIDE SEQUENCE</scope>
</reference>
<dbReference type="InterPro" id="IPR002083">
    <property type="entry name" value="MATH/TRAF_dom"/>
</dbReference>
<dbReference type="PROSITE" id="PS50144">
    <property type="entry name" value="MATH"/>
    <property type="match status" value="3"/>
</dbReference>
<dbReference type="PANTHER" id="PTHR46236:SF4">
    <property type="entry name" value="MATH DOMAIN-CONTAINING PROTEIN"/>
    <property type="match status" value="1"/>
</dbReference>
<feature type="domain" description="MATH" evidence="3">
    <location>
        <begin position="6"/>
        <end position="134"/>
    </location>
</feature>
<dbReference type="InterPro" id="IPR050804">
    <property type="entry name" value="MCC"/>
</dbReference>
<evidence type="ECO:0000259" key="3">
    <source>
        <dbReference type="PROSITE" id="PS50144"/>
    </source>
</evidence>
<dbReference type="InterPro" id="IPR008974">
    <property type="entry name" value="TRAF-like"/>
</dbReference>